<protein>
    <submittedName>
        <fullName evidence="2">Uncharacterized protein</fullName>
    </submittedName>
</protein>
<reference evidence="2" key="1">
    <citation type="submission" date="2022-11" db="UniProtKB">
        <authorList>
            <consortium name="WormBaseParasite"/>
        </authorList>
    </citation>
    <scope>IDENTIFICATION</scope>
</reference>
<evidence type="ECO:0000313" key="1">
    <source>
        <dbReference type="Proteomes" id="UP000887574"/>
    </source>
</evidence>
<proteinExistence type="predicted"/>
<dbReference type="WBParaSite" id="jg9498">
    <property type="protein sequence ID" value="jg9498"/>
    <property type="gene ID" value="jg9498"/>
</dbReference>
<sequence length="100" mass="11637">MSTSQRSKQVVTWKAKHVFRTECKTWSSTSALCWPASRTLQPQPMNRLWQPIDKMVDKLATDHNTSINQSIVEISEVQEKLQRMERNAYFSNTSLHKADN</sequence>
<evidence type="ECO:0000313" key="2">
    <source>
        <dbReference type="WBParaSite" id="jg9498"/>
    </source>
</evidence>
<accession>A0A915ETZ0</accession>
<name>A0A915ETZ0_9BILA</name>
<dbReference type="Proteomes" id="UP000887574">
    <property type="component" value="Unplaced"/>
</dbReference>
<dbReference type="AlphaFoldDB" id="A0A915ETZ0"/>
<organism evidence="1 2">
    <name type="scientific">Ditylenchus dipsaci</name>
    <dbReference type="NCBI Taxonomy" id="166011"/>
    <lineage>
        <taxon>Eukaryota</taxon>
        <taxon>Metazoa</taxon>
        <taxon>Ecdysozoa</taxon>
        <taxon>Nematoda</taxon>
        <taxon>Chromadorea</taxon>
        <taxon>Rhabditida</taxon>
        <taxon>Tylenchina</taxon>
        <taxon>Tylenchomorpha</taxon>
        <taxon>Sphaerularioidea</taxon>
        <taxon>Anguinidae</taxon>
        <taxon>Anguininae</taxon>
        <taxon>Ditylenchus</taxon>
    </lineage>
</organism>
<keyword evidence="1" id="KW-1185">Reference proteome</keyword>